<dbReference type="InterPro" id="IPR007138">
    <property type="entry name" value="ABM_dom"/>
</dbReference>
<evidence type="ECO:0000259" key="1">
    <source>
        <dbReference type="PROSITE" id="PS51725"/>
    </source>
</evidence>
<protein>
    <submittedName>
        <fullName evidence="2">Antibiotic biosynthesis monooxygenase</fullName>
    </submittedName>
</protein>
<dbReference type="InterPro" id="IPR050744">
    <property type="entry name" value="AI-2_Isomerase_LsrG"/>
</dbReference>
<sequence>MIKDSLQKIPITVSLYHFSDRCRNVFKAANRFGFTFLRLLAYDITIKNYNKRIQTMTNMNKEVVFKMHLVETAPEAHDEYLNARRGQMITAVAIEDGTFGMYASHRPEDLTKNYTFEVFNNQAAYDEHVAADQYQQFKQEMAGVIVNDQVVDLEPQFMGHQDVALNISTPNGLWINIVQITVKPEHLADYQRVVTAQLENALKIDPGILAIYAGTKQGRPDDWVIYEVFQSEENYRNHIANPDHQKYVAASKDWIQNKQVDQTIGDVLVNTGNN</sequence>
<reference evidence="2 3" key="1">
    <citation type="journal article" date="2015" name="Genome Announc.">
        <title>Expanding the biotechnology potential of lactobacilli through comparative genomics of 213 strains and associated genera.</title>
        <authorList>
            <person name="Sun Z."/>
            <person name="Harris H.M."/>
            <person name="McCann A."/>
            <person name="Guo C."/>
            <person name="Argimon S."/>
            <person name="Zhang W."/>
            <person name="Yang X."/>
            <person name="Jeffery I.B."/>
            <person name="Cooney J.C."/>
            <person name="Kagawa T.F."/>
            <person name="Liu W."/>
            <person name="Song Y."/>
            <person name="Salvetti E."/>
            <person name="Wrobel A."/>
            <person name="Rasinkangas P."/>
            <person name="Parkhill J."/>
            <person name="Rea M.C."/>
            <person name="O'Sullivan O."/>
            <person name="Ritari J."/>
            <person name="Douillard F.P."/>
            <person name="Paul Ross R."/>
            <person name="Yang R."/>
            <person name="Briner A.E."/>
            <person name="Felis G.E."/>
            <person name="de Vos W.M."/>
            <person name="Barrangou R."/>
            <person name="Klaenhammer T.R."/>
            <person name="Caufield P.W."/>
            <person name="Cui Y."/>
            <person name="Zhang H."/>
            <person name="O'Toole P.W."/>
        </authorList>
    </citation>
    <scope>NUCLEOTIDE SEQUENCE [LARGE SCALE GENOMIC DNA]</scope>
    <source>
        <strain evidence="2 3">DSM 4864</strain>
    </source>
</reference>
<dbReference type="InterPro" id="IPR011008">
    <property type="entry name" value="Dimeric_a/b-barrel"/>
</dbReference>
<feature type="domain" description="ABM" evidence="1">
    <location>
        <begin position="174"/>
        <end position="264"/>
    </location>
</feature>
<dbReference type="PATRIC" id="fig|1423779.3.peg.1047"/>
<organism evidence="2 3">
    <name type="scientific">Limosilactobacillus oris DSM 4864</name>
    <dbReference type="NCBI Taxonomy" id="1423779"/>
    <lineage>
        <taxon>Bacteria</taxon>
        <taxon>Bacillati</taxon>
        <taxon>Bacillota</taxon>
        <taxon>Bacilli</taxon>
        <taxon>Lactobacillales</taxon>
        <taxon>Lactobacillaceae</taxon>
        <taxon>Limosilactobacillus</taxon>
    </lineage>
</organism>
<feature type="domain" description="ABM" evidence="1">
    <location>
        <begin position="64"/>
        <end position="157"/>
    </location>
</feature>
<proteinExistence type="predicted"/>
<dbReference type="PROSITE" id="PS51725">
    <property type="entry name" value="ABM"/>
    <property type="match status" value="2"/>
</dbReference>
<name>A0A0R1W9S4_9LACO</name>
<comment type="caution">
    <text evidence="2">The sequence shown here is derived from an EMBL/GenBank/DDBJ whole genome shotgun (WGS) entry which is preliminary data.</text>
</comment>
<dbReference type="AlphaFoldDB" id="A0A0R1W9S4"/>
<dbReference type="PANTHER" id="PTHR33336:SF3">
    <property type="entry name" value="ABM DOMAIN-CONTAINING PROTEIN"/>
    <property type="match status" value="1"/>
</dbReference>
<gene>
    <name evidence="2" type="ORF">FC49_GL001026</name>
</gene>
<keyword evidence="2" id="KW-0503">Monooxygenase</keyword>
<evidence type="ECO:0000313" key="3">
    <source>
        <dbReference type="Proteomes" id="UP000050973"/>
    </source>
</evidence>
<keyword evidence="2" id="KW-0560">Oxidoreductase</keyword>
<dbReference type="SUPFAM" id="SSF54909">
    <property type="entry name" value="Dimeric alpha+beta barrel"/>
    <property type="match status" value="2"/>
</dbReference>
<dbReference type="Gene3D" id="3.30.70.100">
    <property type="match status" value="1"/>
</dbReference>
<evidence type="ECO:0000313" key="2">
    <source>
        <dbReference type="EMBL" id="KRM14625.1"/>
    </source>
</evidence>
<dbReference type="PANTHER" id="PTHR33336">
    <property type="entry name" value="QUINOL MONOOXYGENASE YGIN-RELATED"/>
    <property type="match status" value="1"/>
</dbReference>
<dbReference type="EMBL" id="AZGE01000025">
    <property type="protein sequence ID" value="KRM14625.1"/>
    <property type="molecule type" value="Genomic_DNA"/>
</dbReference>
<dbReference type="Proteomes" id="UP000050973">
    <property type="component" value="Unassembled WGS sequence"/>
</dbReference>
<dbReference type="Pfam" id="PF03992">
    <property type="entry name" value="ABM"/>
    <property type="match status" value="2"/>
</dbReference>
<accession>A0A0R1W9S4</accession>
<dbReference type="GO" id="GO:0004497">
    <property type="term" value="F:monooxygenase activity"/>
    <property type="evidence" value="ECO:0007669"/>
    <property type="project" value="UniProtKB-KW"/>
</dbReference>